<protein>
    <recommendedName>
        <fullName evidence="1">N-acetyltransferase domain-containing protein</fullName>
    </recommendedName>
</protein>
<dbReference type="GO" id="GO:0016747">
    <property type="term" value="F:acyltransferase activity, transferring groups other than amino-acyl groups"/>
    <property type="evidence" value="ECO:0007669"/>
    <property type="project" value="InterPro"/>
</dbReference>
<dbReference type="AlphaFoldDB" id="A0A645EJ73"/>
<organism evidence="2">
    <name type="scientific">bioreactor metagenome</name>
    <dbReference type="NCBI Taxonomy" id="1076179"/>
    <lineage>
        <taxon>unclassified sequences</taxon>
        <taxon>metagenomes</taxon>
        <taxon>ecological metagenomes</taxon>
    </lineage>
</organism>
<accession>A0A645EJ73</accession>
<proteinExistence type="predicted"/>
<dbReference type="InterPro" id="IPR016181">
    <property type="entry name" value="Acyl_CoA_acyltransferase"/>
</dbReference>
<dbReference type="EMBL" id="VSSQ01047214">
    <property type="protein sequence ID" value="MPN01189.1"/>
    <property type="molecule type" value="Genomic_DNA"/>
</dbReference>
<dbReference type="CDD" id="cd04301">
    <property type="entry name" value="NAT_SF"/>
    <property type="match status" value="1"/>
</dbReference>
<dbReference type="PROSITE" id="PS51186">
    <property type="entry name" value="GNAT"/>
    <property type="match status" value="1"/>
</dbReference>
<gene>
    <name evidence="2" type="ORF">SDC9_148395</name>
</gene>
<name>A0A645EJ73_9ZZZZ</name>
<comment type="caution">
    <text evidence="2">The sequence shown here is derived from an EMBL/GenBank/DDBJ whole genome shotgun (WGS) entry which is preliminary data.</text>
</comment>
<evidence type="ECO:0000259" key="1">
    <source>
        <dbReference type="PROSITE" id="PS51186"/>
    </source>
</evidence>
<reference evidence="2" key="1">
    <citation type="submission" date="2019-08" db="EMBL/GenBank/DDBJ databases">
        <authorList>
            <person name="Kucharzyk K."/>
            <person name="Murdoch R.W."/>
            <person name="Higgins S."/>
            <person name="Loffler F."/>
        </authorList>
    </citation>
    <scope>NUCLEOTIDE SEQUENCE</scope>
</reference>
<sequence>MIRHGWIEHEKERICSYNFYTEDRQIAFYAPSVSDNLRGKGLSGYILQHILGELRDMGVERVFLWGGVKSQNTPAVKFYLKNGFYKIGEFEFDGLNYDMVKYI</sequence>
<feature type="domain" description="N-acetyltransferase" evidence="1">
    <location>
        <begin position="1"/>
        <end position="103"/>
    </location>
</feature>
<dbReference type="SUPFAM" id="SSF55729">
    <property type="entry name" value="Acyl-CoA N-acyltransferases (Nat)"/>
    <property type="match status" value="1"/>
</dbReference>
<dbReference type="Gene3D" id="3.40.630.30">
    <property type="match status" value="1"/>
</dbReference>
<dbReference type="Pfam" id="PF00583">
    <property type="entry name" value="Acetyltransf_1"/>
    <property type="match status" value="1"/>
</dbReference>
<evidence type="ECO:0000313" key="2">
    <source>
        <dbReference type="EMBL" id="MPN01189.1"/>
    </source>
</evidence>
<dbReference type="InterPro" id="IPR000182">
    <property type="entry name" value="GNAT_dom"/>
</dbReference>